<dbReference type="AlphaFoldDB" id="A0AAJ7UER9"/>
<sequence>MAERKRERDDAGEDLEVLDLAGYARRRGWLQRVFGHEAGPIAHKYSVATQIAVGGAGGWCAGFVFQKVGKLAATAVGGGFLLLQIANHTGYVTVDWKRVERDVNKAKKQLSRKAHQAAPDINSYFDEALVFLKKNVVLTSGFLGGFLLGMAS</sequence>
<dbReference type="Pfam" id="PF04930">
    <property type="entry name" value="FUN14"/>
    <property type="match status" value="1"/>
</dbReference>
<keyword evidence="5" id="KW-0472">Membrane</keyword>
<evidence type="ECO:0000256" key="2">
    <source>
        <dbReference type="ARBA" id="ARBA00009160"/>
    </source>
</evidence>
<comment type="similarity">
    <text evidence="2">Belongs to the FUN14 family.</text>
</comment>
<evidence type="ECO:0000313" key="7">
    <source>
        <dbReference type="RefSeq" id="XP_032835106.1"/>
    </source>
</evidence>
<dbReference type="InterPro" id="IPR007014">
    <property type="entry name" value="FUN14"/>
</dbReference>
<name>A0AAJ7UER9_PETMA</name>
<keyword evidence="6" id="KW-1185">Reference proteome</keyword>
<evidence type="ECO:0000256" key="3">
    <source>
        <dbReference type="ARBA" id="ARBA00022692"/>
    </source>
</evidence>
<proteinExistence type="inferred from homology"/>
<dbReference type="CTD" id="139341"/>
<keyword evidence="3" id="KW-0812">Transmembrane</keyword>
<dbReference type="GO" id="GO:0005741">
    <property type="term" value="C:mitochondrial outer membrane"/>
    <property type="evidence" value="ECO:0007669"/>
    <property type="project" value="UniProtKB-SubCell"/>
</dbReference>
<evidence type="ECO:0000256" key="4">
    <source>
        <dbReference type="ARBA" id="ARBA00022989"/>
    </source>
</evidence>
<evidence type="ECO:0000256" key="1">
    <source>
        <dbReference type="ARBA" id="ARBA00004374"/>
    </source>
</evidence>
<evidence type="ECO:0000256" key="5">
    <source>
        <dbReference type="ARBA" id="ARBA00023136"/>
    </source>
</evidence>
<dbReference type="PANTHER" id="PTHR21346:SF0">
    <property type="entry name" value="RE45833P"/>
    <property type="match status" value="1"/>
</dbReference>
<accession>A0AAJ7UER9</accession>
<evidence type="ECO:0000313" key="6">
    <source>
        <dbReference type="Proteomes" id="UP001318040"/>
    </source>
</evidence>
<dbReference type="GO" id="GO:0000422">
    <property type="term" value="P:autophagy of mitochondrion"/>
    <property type="evidence" value="ECO:0007669"/>
    <property type="project" value="TreeGrafter"/>
</dbReference>
<protein>
    <submittedName>
        <fullName evidence="7">FUN14 domain-containing protein 1</fullName>
    </submittedName>
</protein>
<keyword evidence="4" id="KW-1133">Transmembrane helix</keyword>
<gene>
    <name evidence="7" type="primary">FUNDC1</name>
</gene>
<comment type="subcellular location">
    <subcellularLocation>
        <location evidence="1">Mitochondrion outer membrane</location>
        <topology evidence="1">Multi-pass membrane protein</topology>
    </subcellularLocation>
</comment>
<reference evidence="7" key="1">
    <citation type="submission" date="2025-08" db="UniProtKB">
        <authorList>
            <consortium name="RefSeq"/>
        </authorList>
    </citation>
    <scope>IDENTIFICATION</scope>
    <source>
        <tissue evidence="7">Sperm</tissue>
    </source>
</reference>
<dbReference type="Proteomes" id="UP001318040">
    <property type="component" value="Chromosome 70"/>
</dbReference>
<dbReference type="PANTHER" id="PTHR21346">
    <property type="entry name" value="FUN14 DOMAIN CONTAINING"/>
    <property type="match status" value="1"/>
</dbReference>
<organism evidence="6 7">
    <name type="scientific">Petromyzon marinus</name>
    <name type="common">Sea lamprey</name>
    <dbReference type="NCBI Taxonomy" id="7757"/>
    <lineage>
        <taxon>Eukaryota</taxon>
        <taxon>Metazoa</taxon>
        <taxon>Chordata</taxon>
        <taxon>Craniata</taxon>
        <taxon>Vertebrata</taxon>
        <taxon>Cyclostomata</taxon>
        <taxon>Hyperoartia</taxon>
        <taxon>Petromyzontiformes</taxon>
        <taxon>Petromyzontidae</taxon>
        <taxon>Petromyzon</taxon>
    </lineage>
</organism>
<dbReference type="RefSeq" id="XP_032835106.1">
    <property type="nucleotide sequence ID" value="XM_032979215.1"/>
</dbReference>
<dbReference type="KEGG" id="pmrn:116957200"/>